<dbReference type="EMBL" id="MSZU01000074">
    <property type="protein sequence ID" value="OMP89039.1"/>
    <property type="molecule type" value="Genomic_DNA"/>
</dbReference>
<keyword evidence="3" id="KW-0274">FAD</keyword>
<dbReference type="InterPro" id="IPR050416">
    <property type="entry name" value="FAD-linked_Oxidoreductase"/>
</dbReference>
<evidence type="ECO:0000256" key="2">
    <source>
        <dbReference type="ARBA" id="ARBA00022630"/>
    </source>
</evidence>
<organism evidence="6 7">
    <name type="scientific">Diplodia seriata</name>
    <dbReference type="NCBI Taxonomy" id="420778"/>
    <lineage>
        <taxon>Eukaryota</taxon>
        <taxon>Fungi</taxon>
        <taxon>Dikarya</taxon>
        <taxon>Ascomycota</taxon>
        <taxon>Pezizomycotina</taxon>
        <taxon>Dothideomycetes</taxon>
        <taxon>Dothideomycetes incertae sedis</taxon>
        <taxon>Botryosphaeriales</taxon>
        <taxon>Botryosphaeriaceae</taxon>
        <taxon>Diplodia</taxon>
    </lineage>
</organism>
<dbReference type="PROSITE" id="PS51387">
    <property type="entry name" value="FAD_PCMH"/>
    <property type="match status" value="1"/>
</dbReference>
<reference evidence="6 7" key="1">
    <citation type="submission" date="2017-01" db="EMBL/GenBank/DDBJ databases">
        <title>Draft genome sequence of Diplodia seriata F98.1, a fungal species involved in grapevine trunk diseases.</title>
        <authorList>
            <person name="Robert-Siegwald G."/>
            <person name="Vallet J."/>
            <person name="Abou-Mansour E."/>
            <person name="Xu J."/>
            <person name="Rey P."/>
            <person name="Bertsch C."/>
            <person name="Rego C."/>
            <person name="Larignon P."/>
            <person name="Fontaine F."/>
            <person name="Lebrun M.-H."/>
        </authorList>
    </citation>
    <scope>NUCLEOTIDE SEQUENCE [LARGE SCALE GENOMIC DNA]</scope>
    <source>
        <strain evidence="6 7">F98.1</strain>
    </source>
</reference>
<dbReference type="Pfam" id="PF01565">
    <property type="entry name" value="FAD_binding_4"/>
    <property type="match status" value="1"/>
</dbReference>
<dbReference type="OrthoDB" id="2151789at2759"/>
<sequence length="554" mass="60843">SIQCGALQTAGLSIQYPGDEQYEERIDSYWSVAAQLRPWCLIQPQNAAEVSKAVIALKEANRTQTCQFAIRSGGHTVWPGANNIEDGVTIDLGFMNTTTNFKNGTAGVGAGSRWGSVFSTLLKDNLLIVGGRASSVGVGGFLLGGGNSFFSARKGMACDNVAQYELVLGSGEIVYVNKDSYPDLFPAMKGSTNNFGIVTRFDLSTFENDNIWGGVVAYPFDTAPQQMEYLETFTNKVAEDPYASIIVILNYASSIGQVVVANAYEYTKTIDPSPPPAIFKDFLSIPGNISDSMRITNVSDLIEELEQPAGYRDAFMTITFQNDAEVMKKAAELFDAMVKKLKKDGGDWLTLTMFQPLPAVFAELGVERGGNMLGLDQSPENHILFMSYCGWKGAEKDKMFEDAERELMTELKAFSKSKGKDHPYIYLPYAYSDQKPLESYPLVNIERIRAMAQKYDPEGVFQTMVPGGFKISKVSCDVLSFFSAFVLSMMSRGMCLTACRSMFLAAMRERMLPPSLGLQHPRAPMTGVSVMSSEAIAIFEGARSNFYTYDTTSS</sequence>
<gene>
    <name evidence="6" type="ORF">BK809_0005760</name>
</gene>
<feature type="domain" description="FAD-binding PCMH-type" evidence="5">
    <location>
        <begin position="34"/>
        <end position="208"/>
    </location>
</feature>
<dbReference type="InterPro" id="IPR016169">
    <property type="entry name" value="FAD-bd_PCMH_sub2"/>
</dbReference>
<dbReference type="GO" id="GO:0016491">
    <property type="term" value="F:oxidoreductase activity"/>
    <property type="evidence" value="ECO:0007669"/>
    <property type="project" value="UniProtKB-KW"/>
</dbReference>
<dbReference type="Proteomes" id="UP000190776">
    <property type="component" value="Unassembled WGS sequence"/>
</dbReference>
<evidence type="ECO:0000259" key="5">
    <source>
        <dbReference type="PROSITE" id="PS51387"/>
    </source>
</evidence>
<dbReference type="InterPro" id="IPR036318">
    <property type="entry name" value="FAD-bd_PCMH-like_sf"/>
</dbReference>
<proteinExistence type="inferred from homology"/>
<evidence type="ECO:0000256" key="3">
    <source>
        <dbReference type="ARBA" id="ARBA00022827"/>
    </source>
</evidence>
<keyword evidence="2" id="KW-0285">Flavoprotein</keyword>
<dbReference type="PANTHER" id="PTHR42973">
    <property type="entry name" value="BINDING OXIDOREDUCTASE, PUTATIVE (AFU_ORTHOLOGUE AFUA_1G17690)-RELATED"/>
    <property type="match status" value="1"/>
</dbReference>
<evidence type="ECO:0000313" key="7">
    <source>
        <dbReference type="Proteomes" id="UP000190776"/>
    </source>
</evidence>
<dbReference type="AlphaFoldDB" id="A0A1S8BNK7"/>
<dbReference type="STRING" id="420778.A0A1S8BNK7"/>
<evidence type="ECO:0000313" key="6">
    <source>
        <dbReference type="EMBL" id="OMP89039.1"/>
    </source>
</evidence>
<dbReference type="SUPFAM" id="SSF56176">
    <property type="entry name" value="FAD-binding/transporter-associated domain-like"/>
    <property type="match status" value="1"/>
</dbReference>
<dbReference type="InterPro" id="IPR016166">
    <property type="entry name" value="FAD-bd_PCMH"/>
</dbReference>
<keyword evidence="4" id="KW-0560">Oxidoreductase</keyword>
<comment type="similarity">
    <text evidence="1">Belongs to the oxygen-dependent FAD-linked oxidoreductase family.</text>
</comment>
<feature type="non-terminal residue" evidence="6">
    <location>
        <position position="1"/>
    </location>
</feature>
<accession>A0A1S8BNK7</accession>
<evidence type="ECO:0000256" key="1">
    <source>
        <dbReference type="ARBA" id="ARBA00005466"/>
    </source>
</evidence>
<dbReference type="Gene3D" id="3.30.465.10">
    <property type="match status" value="1"/>
</dbReference>
<evidence type="ECO:0000256" key="4">
    <source>
        <dbReference type="ARBA" id="ARBA00023002"/>
    </source>
</evidence>
<protein>
    <submittedName>
        <fullName evidence="6">Bifunctional solanapyrone synthase</fullName>
    </submittedName>
</protein>
<dbReference type="InterPro" id="IPR006094">
    <property type="entry name" value="Oxid_FAD_bind_N"/>
</dbReference>
<dbReference type="GO" id="GO:0071949">
    <property type="term" value="F:FAD binding"/>
    <property type="evidence" value="ECO:0007669"/>
    <property type="project" value="InterPro"/>
</dbReference>
<dbReference type="PANTHER" id="PTHR42973:SF53">
    <property type="entry name" value="FAD-BINDING PCMH-TYPE DOMAIN-CONTAINING PROTEIN-RELATED"/>
    <property type="match status" value="1"/>
</dbReference>
<name>A0A1S8BNK7_9PEZI</name>
<comment type="caution">
    <text evidence="6">The sequence shown here is derived from an EMBL/GenBank/DDBJ whole genome shotgun (WGS) entry which is preliminary data.</text>
</comment>